<dbReference type="InterPro" id="IPR008651">
    <property type="entry name" value="Uncharacterised_HicB"/>
</dbReference>
<gene>
    <name evidence="1" type="ORF">E4P82_08315</name>
</gene>
<dbReference type="Pfam" id="PF05534">
    <property type="entry name" value="HicB"/>
    <property type="match status" value="1"/>
</dbReference>
<protein>
    <submittedName>
        <fullName evidence="1">Type II toxin-antitoxin system HicB family antitoxin</fullName>
    </submittedName>
</protein>
<dbReference type="EMBL" id="SPMZ01000022">
    <property type="protein sequence ID" value="NMQ19202.1"/>
    <property type="molecule type" value="Genomic_DNA"/>
</dbReference>
<accession>A0ABX1TKK6</accession>
<comment type="caution">
    <text evidence="1">The sequence shown here is derived from an EMBL/GenBank/DDBJ whole genome shotgun (WGS) entry which is preliminary data.</text>
</comment>
<dbReference type="RefSeq" id="WP_169248461.1">
    <property type="nucleotide sequence ID" value="NZ_SPMZ01000022.1"/>
</dbReference>
<name>A0ABX1TKK6_9GAMM</name>
<dbReference type="InterPro" id="IPR035069">
    <property type="entry name" value="TTHA1013/TTHA0281-like"/>
</dbReference>
<organism evidence="1 2">
    <name type="scientific">Candidatus Competibacter phosphatis</name>
    <dbReference type="NCBI Taxonomy" id="221280"/>
    <lineage>
        <taxon>Bacteria</taxon>
        <taxon>Pseudomonadati</taxon>
        <taxon>Pseudomonadota</taxon>
        <taxon>Gammaproteobacteria</taxon>
        <taxon>Candidatus Competibacteraceae</taxon>
        <taxon>Candidatus Competibacter</taxon>
    </lineage>
</organism>
<dbReference type="Proteomes" id="UP000760480">
    <property type="component" value="Unassembled WGS sequence"/>
</dbReference>
<dbReference type="SUPFAM" id="SSF47598">
    <property type="entry name" value="Ribbon-helix-helix"/>
    <property type="match status" value="1"/>
</dbReference>
<evidence type="ECO:0000313" key="1">
    <source>
        <dbReference type="EMBL" id="NMQ19202.1"/>
    </source>
</evidence>
<evidence type="ECO:0000313" key="2">
    <source>
        <dbReference type="Proteomes" id="UP000760480"/>
    </source>
</evidence>
<sequence>MNKMIYKGYAARIEYSEEDRCLIGHIAGIKDVVGFHGESVGELRTAFEEAVEDYLTTCEKLNRAPQKPYSGRLMLRVSPEIHAAVAMAAQASGKSINQWAAEAFARAVHT</sequence>
<dbReference type="SUPFAM" id="SSF143100">
    <property type="entry name" value="TTHA1013/TTHA0281-like"/>
    <property type="match status" value="1"/>
</dbReference>
<proteinExistence type="predicted"/>
<dbReference type="InterPro" id="IPR010985">
    <property type="entry name" value="Ribbon_hlx_hlx"/>
</dbReference>
<reference evidence="1 2" key="1">
    <citation type="submission" date="2019-03" db="EMBL/GenBank/DDBJ databases">
        <title>Metabolic reconstructions from genomes of highly enriched 'Candidatus Accumulibacter' and 'Candidatus Competibacter' bioreactor populations.</title>
        <authorList>
            <person name="Annavajhala M.K."/>
            <person name="Welles L."/>
            <person name="Abbas B."/>
            <person name="Sorokin D."/>
            <person name="Park H."/>
            <person name="Van Loosdrecht M."/>
            <person name="Chandran K."/>
        </authorList>
    </citation>
    <scope>NUCLEOTIDE SEQUENCE [LARGE SCALE GENOMIC DNA]</scope>
    <source>
        <strain evidence="1 2">SBR_G</strain>
    </source>
</reference>
<keyword evidence="2" id="KW-1185">Reference proteome</keyword>